<dbReference type="EMBL" id="CP001698">
    <property type="protein sequence ID" value="ADN02537.1"/>
    <property type="molecule type" value="Genomic_DNA"/>
</dbReference>
<dbReference type="PaxDb" id="665571-STHERM_c15970"/>
<protein>
    <submittedName>
        <fullName evidence="1">Uncharacterized protein</fullName>
    </submittedName>
</protein>
<name>E0RN68_WINT6</name>
<gene>
    <name evidence="1" type="ordered locus">STHERM_c15970</name>
</gene>
<dbReference type="Proteomes" id="UP000001296">
    <property type="component" value="Chromosome"/>
</dbReference>
<sequence length="34" mass="3918">MNSYIVFLKTNNYKKRLPSFCSYSENDALGEGDI</sequence>
<organism evidence="1 2">
    <name type="scientific">Winmispira thermophila (strain ATCC 49972 / DSM 6192 / RI 19.B1)</name>
    <name type="common">Spirochaeta thermophila</name>
    <dbReference type="NCBI Taxonomy" id="665571"/>
    <lineage>
        <taxon>Bacteria</taxon>
        <taxon>Pseudomonadati</taxon>
        <taxon>Spirochaetota</taxon>
        <taxon>Spirochaetia</taxon>
        <taxon>Winmispirales</taxon>
        <taxon>Winmispiraceae</taxon>
        <taxon>Winmispira</taxon>
    </lineage>
</organism>
<reference key="1">
    <citation type="submission" date="2009-08" db="EMBL/GenBank/DDBJ databases">
        <title>The genome sequence of Spirochaeta thermophila DSM6192.</title>
        <authorList>
            <person name="Angelov A."/>
            <person name="Mientus M."/>
            <person name="Wittenberg S."/>
            <person name="Lehmann R."/>
            <person name="Liesegang H."/>
            <person name="Daniel R."/>
            <person name="Liebl W."/>
        </authorList>
    </citation>
    <scope>NUCLEOTIDE SEQUENCE</scope>
    <source>
        <strain>DSM 6192</strain>
    </source>
</reference>
<proteinExistence type="predicted"/>
<dbReference type="HOGENOM" id="CLU_3376116_0_0_12"/>
<dbReference type="KEGG" id="sta:STHERM_c15970"/>
<reference evidence="1 2" key="2">
    <citation type="journal article" date="2010" name="J. Bacteriol.">
        <title>Genome sequence of the polysaccharide-degrading, thermophilic anaerobe Spirochaeta thermophila DSM 6192.</title>
        <authorList>
            <person name="Angelov A."/>
            <person name="Liebl S."/>
            <person name="Ballschmiter M."/>
            <person name="Bomeke M."/>
            <person name="Lehmann R."/>
            <person name="Liesegang H."/>
            <person name="Daniel R."/>
            <person name="Liebl W."/>
        </authorList>
    </citation>
    <scope>NUCLEOTIDE SEQUENCE [LARGE SCALE GENOMIC DNA]</scope>
    <source>
        <strain evidence="2">ATCC 49972 / DSM 6192 / RI 19.B1</strain>
    </source>
</reference>
<evidence type="ECO:0000313" key="1">
    <source>
        <dbReference type="EMBL" id="ADN02537.1"/>
    </source>
</evidence>
<accession>E0RN68</accession>
<dbReference type="AlphaFoldDB" id="E0RN68"/>
<evidence type="ECO:0000313" key="2">
    <source>
        <dbReference type="Proteomes" id="UP000001296"/>
    </source>
</evidence>